<feature type="non-terminal residue" evidence="12">
    <location>
        <position position="1"/>
    </location>
</feature>
<protein>
    <recommendedName>
        <fullName evidence="3 10">Pectinesterase</fullName>
        <ecNumber evidence="3 10">3.1.1.11</ecNumber>
    </recommendedName>
</protein>
<keyword evidence="10" id="KW-0964">Secreted</keyword>
<feature type="domain" description="Pectinesterase catalytic" evidence="11">
    <location>
        <begin position="9"/>
        <end position="277"/>
    </location>
</feature>
<dbReference type="FunCoup" id="A0A2G5DSA2">
    <property type="interactions" value="38"/>
</dbReference>
<comment type="subcellular location">
    <subcellularLocation>
        <location evidence="10">Secreted</location>
        <location evidence="10">Cell wall</location>
    </subcellularLocation>
</comment>
<evidence type="ECO:0000259" key="11">
    <source>
        <dbReference type="Pfam" id="PF01095"/>
    </source>
</evidence>
<comment type="function">
    <text evidence="8 10">Acts in the modification of cell walls via demethylesterification of cell wall pectin.</text>
</comment>
<dbReference type="PROSITE" id="PS00800">
    <property type="entry name" value="PECTINESTERASE_1"/>
    <property type="match status" value="1"/>
</dbReference>
<organism evidence="12 13">
    <name type="scientific">Aquilegia coerulea</name>
    <name type="common">Rocky mountain columbine</name>
    <dbReference type="NCBI Taxonomy" id="218851"/>
    <lineage>
        <taxon>Eukaryota</taxon>
        <taxon>Viridiplantae</taxon>
        <taxon>Streptophyta</taxon>
        <taxon>Embryophyta</taxon>
        <taxon>Tracheophyta</taxon>
        <taxon>Spermatophyta</taxon>
        <taxon>Magnoliopsida</taxon>
        <taxon>Ranunculales</taxon>
        <taxon>Ranunculaceae</taxon>
        <taxon>Thalictroideae</taxon>
        <taxon>Aquilegia</taxon>
    </lineage>
</organism>
<keyword evidence="5 10" id="KW-0063">Aspartyl esterase</keyword>
<evidence type="ECO:0000256" key="1">
    <source>
        <dbReference type="ARBA" id="ARBA00005184"/>
    </source>
</evidence>
<dbReference type="PANTHER" id="PTHR31321:SF134">
    <property type="entry name" value="PECTINESTERASE"/>
    <property type="match status" value="1"/>
</dbReference>
<evidence type="ECO:0000256" key="10">
    <source>
        <dbReference type="RuleBase" id="RU000589"/>
    </source>
</evidence>
<name>A0A2G5DSA2_AQUCA</name>
<evidence type="ECO:0000256" key="3">
    <source>
        <dbReference type="ARBA" id="ARBA00013229"/>
    </source>
</evidence>
<dbReference type="AlphaFoldDB" id="A0A2G5DSA2"/>
<dbReference type="InterPro" id="IPR018040">
    <property type="entry name" value="Pectinesterase_Tyr_AS"/>
</dbReference>
<dbReference type="EMBL" id="KZ305032">
    <property type="protein sequence ID" value="PIA46379.1"/>
    <property type="molecule type" value="Genomic_DNA"/>
</dbReference>
<dbReference type="GO" id="GO:0045490">
    <property type="term" value="P:pectin catabolic process"/>
    <property type="evidence" value="ECO:0007669"/>
    <property type="project" value="UniProtKB-UniRule"/>
</dbReference>
<feature type="active site" evidence="9">
    <location>
        <position position="144"/>
    </location>
</feature>
<keyword evidence="10" id="KW-0134">Cell wall</keyword>
<keyword evidence="10" id="KW-0961">Cell wall biogenesis/degradation</keyword>
<comment type="similarity">
    <text evidence="2">Belongs to the pectinesterase family.</text>
</comment>
<dbReference type="InterPro" id="IPR012334">
    <property type="entry name" value="Pectin_lyas_fold"/>
</dbReference>
<dbReference type="Gene3D" id="2.160.20.10">
    <property type="entry name" value="Single-stranded right-handed beta-helix, Pectin lyase-like"/>
    <property type="match status" value="1"/>
</dbReference>
<evidence type="ECO:0000256" key="8">
    <source>
        <dbReference type="ARBA" id="ARBA00057335"/>
    </source>
</evidence>
<dbReference type="OrthoDB" id="2019149at2759"/>
<evidence type="ECO:0000256" key="9">
    <source>
        <dbReference type="PROSITE-ProRule" id="PRU10040"/>
    </source>
</evidence>
<dbReference type="InParanoid" id="A0A2G5DSA2"/>
<accession>A0A2G5DSA2</accession>
<dbReference type="InterPro" id="IPR000070">
    <property type="entry name" value="Pectinesterase_cat"/>
</dbReference>
<dbReference type="Proteomes" id="UP000230069">
    <property type="component" value="Unassembled WGS sequence"/>
</dbReference>
<reference evidence="12 13" key="1">
    <citation type="submission" date="2017-09" db="EMBL/GenBank/DDBJ databases">
        <title>WGS assembly of Aquilegia coerulea Goldsmith.</title>
        <authorList>
            <person name="Hodges S."/>
            <person name="Kramer E."/>
            <person name="Nordborg M."/>
            <person name="Tomkins J."/>
            <person name="Borevitz J."/>
            <person name="Derieg N."/>
            <person name="Yan J."/>
            <person name="Mihaltcheva S."/>
            <person name="Hayes R.D."/>
            <person name="Rokhsar D."/>
        </authorList>
    </citation>
    <scope>NUCLEOTIDE SEQUENCE [LARGE SCALE GENOMIC DNA]</scope>
    <source>
        <strain evidence="13">cv. Goldsmith</strain>
    </source>
</reference>
<dbReference type="InterPro" id="IPR033131">
    <property type="entry name" value="Pectinesterase_Asp_AS"/>
</dbReference>
<dbReference type="PANTHER" id="PTHR31321">
    <property type="entry name" value="ACYL-COA THIOESTER HYDROLASE YBHC-RELATED"/>
    <property type="match status" value="1"/>
</dbReference>
<evidence type="ECO:0000256" key="2">
    <source>
        <dbReference type="ARBA" id="ARBA00008891"/>
    </source>
</evidence>
<sequence>SITTITVGSGGTYGTIQAAIDSVPSNNNNWIRIHVKRGIYREKVQIPLDKPYILLEGEGSKSTVIEWNDCDNIDKPAFGAYADNFVAKYIGFLTIEMRRRAVAAHIAGDKAAFYECGFYGLQDTLYDKCGRHYFKSCYIDGSVDFIFGNGQSIYEVCKWTSLQPGLAGFITAQGRESMNENTGFVFKQCSVFGSGTTYLGRARRAYSRVLFYQSDISDVVVPQGWNPGEYGGHEGTITYAEYGCKGSGSNTAGRVPWETKMDPKTANYFADISYINQDGWLNKQP</sequence>
<evidence type="ECO:0000313" key="12">
    <source>
        <dbReference type="EMBL" id="PIA46379.1"/>
    </source>
</evidence>
<dbReference type="UniPathway" id="UPA00545">
    <property type="reaction ID" value="UER00823"/>
</dbReference>
<keyword evidence="13" id="KW-1185">Reference proteome</keyword>
<dbReference type="FunFam" id="2.160.20.10:FF:000013">
    <property type="entry name" value="Pectinesterase"/>
    <property type="match status" value="1"/>
</dbReference>
<gene>
    <name evidence="12" type="ORF">AQUCO_01500128v1</name>
</gene>
<dbReference type="EC" id="3.1.1.11" evidence="3 10"/>
<dbReference type="GO" id="GO:0030599">
    <property type="term" value="F:pectinesterase activity"/>
    <property type="evidence" value="ECO:0007669"/>
    <property type="project" value="UniProtKB-UniRule"/>
</dbReference>
<evidence type="ECO:0000256" key="4">
    <source>
        <dbReference type="ARBA" id="ARBA00022801"/>
    </source>
</evidence>
<comment type="pathway">
    <text evidence="1 10">Glycan metabolism; pectin degradation; 2-dehydro-3-deoxy-D-gluconate from pectin: step 1/5.</text>
</comment>
<evidence type="ECO:0000256" key="6">
    <source>
        <dbReference type="ARBA" id="ARBA00023180"/>
    </source>
</evidence>
<dbReference type="Pfam" id="PF01095">
    <property type="entry name" value="Pectinesterase"/>
    <property type="match status" value="1"/>
</dbReference>
<keyword evidence="4 10" id="KW-0378">Hydrolase</keyword>
<comment type="catalytic activity">
    <reaction evidence="7 10">
        <text>[(1-&gt;4)-alpha-D-galacturonosyl methyl ester](n) + n H2O = [(1-&gt;4)-alpha-D-galacturonosyl](n) + n methanol + n H(+)</text>
        <dbReference type="Rhea" id="RHEA:22380"/>
        <dbReference type="Rhea" id="RHEA-COMP:14570"/>
        <dbReference type="Rhea" id="RHEA-COMP:14573"/>
        <dbReference type="ChEBI" id="CHEBI:15377"/>
        <dbReference type="ChEBI" id="CHEBI:15378"/>
        <dbReference type="ChEBI" id="CHEBI:17790"/>
        <dbReference type="ChEBI" id="CHEBI:140522"/>
        <dbReference type="ChEBI" id="CHEBI:140523"/>
        <dbReference type="EC" id="3.1.1.11"/>
    </reaction>
</comment>
<evidence type="ECO:0000256" key="5">
    <source>
        <dbReference type="ARBA" id="ARBA00023085"/>
    </source>
</evidence>
<dbReference type="STRING" id="218851.A0A2G5DSA2"/>
<evidence type="ECO:0000256" key="7">
    <source>
        <dbReference type="ARBA" id="ARBA00047928"/>
    </source>
</evidence>
<keyword evidence="6" id="KW-0325">Glycoprotein</keyword>
<dbReference type="PROSITE" id="PS00503">
    <property type="entry name" value="PECTINESTERASE_2"/>
    <property type="match status" value="1"/>
</dbReference>
<dbReference type="InterPro" id="IPR011050">
    <property type="entry name" value="Pectin_lyase_fold/virulence"/>
</dbReference>
<dbReference type="SUPFAM" id="SSF51126">
    <property type="entry name" value="Pectin lyase-like"/>
    <property type="match status" value="1"/>
</dbReference>
<evidence type="ECO:0000313" key="13">
    <source>
        <dbReference type="Proteomes" id="UP000230069"/>
    </source>
</evidence>
<proteinExistence type="inferred from homology"/>
<dbReference type="GO" id="GO:0042545">
    <property type="term" value="P:cell wall modification"/>
    <property type="evidence" value="ECO:0007669"/>
    <property type="project" value="UniProtKB-UniRule"/>
</dbReference>